<comment type="caution">
    <text evidence="3">The sequence shown here is derived from an EMBL/GenBank/DDBJ whole genome shotgun (WGS) entry which is preliminary data.</text>
</comment>
<dbReference type="InterPro" id="IPR048494">
    <property type="entry name" value="Dit-like_N"/>
</dbReference>
<dbReference type="EMBL" id="QRTP01000004">
    <property type="protein sequence ID" value="RGQ85562.1"/>
    <property type="molecule type" value="Genomic_DNA"/>
</dbReference>
<name>A0A412CG89_9FIRM</name>
<feature type="domain" description="Dit-like phage tail protein N-terminal" evidence="2">
    <location>
        <begin position="108"/>
        <end position="234"/>
    </location>
</feature>
<dbReference type="RefSeq" id="WP_118035624.1">
    <property type="nucleotide sequence ID" value="NZ_QRTP01000004.1"/>
</dbReference>
<dbReference type="AlphaFoldDB" id="A0A412CG89"/>
<feature type="region of interest" description="Disordered" evidence="1">
    <location>
        <begin position="238"/>
        <end position="267"/>
    </location>
</feature>
<gene>
    <name evidence="3" type="ORF">DWY77_02850</name>
</gene>
<feature type="compositionally biased region" description="Polar residues" evidence="1">
    <location>
        <begin position="238"/>
        <end position="258"/>
    </location>
</feature>
<organism evidence="3 4">
    <name type="scientific">Megamonas rupellensis</name>
    <dbReference type="NCBI Taxonomy" id="491921"/>
    <lineage>
        <taxon>Bacteria</taxon>
        <taxon>Bacillati</taxon>
        <taxon>Bacillota</taxon>
        <taxon>Negativicutes</taxon>
        <taxon>Selenomonadales</taxon>
        <taxon>Selenomonadaceae</taxon>
        <taxon>Megamonas</taxon>
    </lineage>
</organism>
<protein>
    <recommendedName>
        <fullName evidence="2">Dit-like phage tail protein N-terminal domain-containing protein</fullName>
    </recommendedName>
</protein>
<sequence length="267" mass="28970">MSLFSTGSINTLSALWQLGKITVDRANGGTGFFSKGYRPKEWNVAGGVSDVITNGNIGDITNLLGTDFSLGSLIGSYISGDFNFDVTKIGGSNSELVLVKTNIGGFFFDAVLNEQHDSELTITQHPVQTGANIADHSFLNPSTLTMEIGMSDAMATMLEGQFTEYYTKSVSAYEKLRELQALRLPLAVHTRLHHYDNMLIQNITAPDNYRTQYGLRCTVTLQEIFVVNVATGTVSTRNWASSGTTNRGEVQPQATEQAGSALYEMGA</sequence>
<dbReference type="Proteomes" id="UP000286147">
    <property type="component" value="Unassembled WGS sequence"/>
</dbReference>
<accession>A0A412CG89</accession>
<evidence type="ECO:0000259" key="2">
    <source>
        <dbReference type="Pfam" id="PF21821"/>
    </source>
</evidence>
<evidence type="ECO:0000313" key="3">
    <source>
        <dbReference type="EMBL" id="RGQ85562.1"/>
    </source>
</evidence>
<evidence type="ECO:0000256" key="1">
    <source>
        <dbReference type="SAM" id="MobiDB-lite"/>
    </source>
</evidence>
<reference evidence="3 4" key="1">
    <citation type="submission" date="2018-08" db="EMBL/GenBank/DDBJ databases">
        <title>A genome reference for cultivated species of the human gut microbiota.</title>
        <authorList>
            <person name="Zou Y."/>
            <person name="Xue W."/>
            <person name="Luo G."/>
        </authorList>
    </citation>
    <scope>NUCLEOTIDE SEQUENCE [LARGE SCALE GENOMIC DNA]</scope>
    <source>
        <strain evidence="3 4">AF27-12</strain>
    </source>
</reference>
<evidence type="ECO:0000313" key="4">
    <source>
        <dbReference type="Proteomes" id="UP000286147"/>
    </source>
</evidence>
<dbReference type="Pfam" id="PF21821">
    <property type="entry name" value="Dit_like"/>
    <property type="match status" value="1"/>
</dbReference>
<proteinExistence type="predicted"/>